<keyword evidence="8 11" id="KW-0255">Endonuclease</keyword>
<evidence type="ECO:0000259" key="12">
    <source>
        <dbReference type="PROSITE" id="PS50879"/>
    </source>
</evidence>
<dbReference type="Proteomes" id="UP000188273">
    <property type="component" value="Chromosome"/>
</dbReference>
<sequence length="149" mass="16881">MDEVVIYSDGGCSPNPGPGGWGAVLISPKHPDKTKELCGGEKDTTNNRMELTAAIRALEALRRPCKVHFHTDSQYLQKAFVNGWLEKWQEKGWKTAGKKPVKNKDLWLKLLELTDVHDVQWNWVRGHSGDKYNELCDRLVAKARENLNG</sequence>
<dbReference type="GO" id="GO:0004523">
    <property type="term" value="F:RNA-DNA hybrid ribonuclease activity"/>
    <property type="evidence" value="ECO:0007669"/>
    <property type="project" value="UniProtKB-UniRule"/>
</dbReference>
<feature type="binding site" evidence="11">
    <location>
        <position position="9"/>
    </location>
    <ligand>
        <name>Mg(2+)</name>
        <dbReference type="ChEBI" id="CHEBI:18420"/>
        <label>1</label>
    </ligand>
</feature>
<dbReference type="PROSITE" id="PS50879">
    <property type="entry name" value="RNASE_H_1"/>
    <property type="match status" value="1"/>
</dbReference>
<comment type="cofactor">
    <cofactor evidence="11">
        <name>Mg(2+)</name>
        <dbReference type="ChEBI" id="CHEBI:18420"/>
    </cofactor>
    <text evidence="11">Binds 1 Mg(2+) ion per subunit. May bind a second metal ion at a regulatory site, or after substrate binding.</text>
</comment>
<dbReference type="PANTHER" id="PTHR10642">
    <property type="entry name" value="RIBONUCLEASE H1"/>
    <property type="match status" value="1"/>
</dbReference>
<evidence type="ECO:0000256" key="3">
    <source>
        <dbReference type="ARBA" id="ARBA00005300"/>
    </source>
</evidence>
<evidence type="ECO:0000256" key="7">
    <source>
        <dbReference type="ARBA" id="ARBA00022723"/>
    </source>
</evidence>
<comment type="catalytic activity">
    <reaction evidence="1 11">
        <text>Endonucleolytic cleavage to 5'-phosphomonoester.</text>
        <dbReference type="EC" id="3.1.26.4"/>
    </reaction>
</comment>
<feature type="binding site" evidence="11">
    <location>
        <position position="137"/>
    </location>
    <ligand>
        <name>Mg(2+)</name>
        <dbReference type="ChEBI" id="CHEBI:18420"/>
        <label>2</label>
    </ligand>
</feature>
<evidence type="ECO:0000256" key="5">
    <source>
        <dbReference type="ARBA" id="ARBA00012180"/>
    </source>
</evidence>
<dbReference type="GO" id="GO:0043137">
    <property type="term" value="P:DNA replication, removal of RNA primer"/>
    <property type="evidence" value="ECO:0007669"/>
    <property type="project" value="TreeGrafter"/>
</dbReference>
<evidence type="ECO:0000313" key="14">
    <source>
        <dbReference type="Proteomes" id="UP000188273"/>
    </source>
</evidence>
<reference evidence="14" key="1">
    <citation type="submission" date="2017-02" db="EMBL/GenBank/DDBJ databases">
        <title>Comparative genomics and description of representatives of a novel lineage of planctomycetes thriving in anoxic sediments.</title>
        <authorList>
            <person name="Spring S."/>
            <person name="Bunk B."/>
            <person name="Sproer C."/>
            <person name="Klenk H.-P."/>
        </authorList>
    </citation>
    <scope>NUCLEOTIDE SEQUENCE [LARGE SCALE GENOMIC DNA]</scope>
    <source>
        <strain evidence="14">L21-RPul-D3</strain>
    </source>
</reference>
<evidence type="ECO:0000256" key="8">
    <source>
        <dbReference type="ARBA" id="ARBA00022759"/>
    </source>
</evidence>
<dbReference type="FunFam" id="3.30.420.10:FF:000089">
    <property type="entry name" value="Ribonuclease H"/>
    <property type="match status" value="1"/>
</dbReference>
<organism evidence="13 14">
    <name type="scientific">Sedimentisphaera cyanobacteriorum</name>
    <dbReference type="NCBI Taxonomy" id="1940790"/>
    <lineage>
        <taxon>Bacteria</taxon>
        <taxon>Pseudomonadati</taxon>
        <taxon>Planctomycetota</taxon>
        <taxon>Phycisphaerae</taxon>
        <taxon>Sedimentisphaerales</taxon>
        <taxon>Sedimentisphaeraceae</taxon>
        <taxon>Sedimentisphaera</taxon>
    </lineage>
</organism>
<gene>
    <name evidence="11 13" type="primary">rnhA</name>
    <name evidence="13" type="ORF">L21SP3_00005</name>
</gene>
<dbReference type="InterPro" id="IPR036397">
    <property type="entry name" value="RNaseH_sf"/>
</dbReference>
<comment type="subcellular location">
    <subcellularLocation>
        <location evidence="11">Cytoplasm</location>
    </subcellularLocation>
</comment>
<keyword evidence="14" id="KW-1185">Reference proteome</keyword>
<keyword evidence="10 11" id="KW-0460">Magnesium</keyword>
<comment type="subunit">
    <text evidence="4 11">Monomer.</text>
</comment>
<dbReference type="EC" id="3.1.26.4" evidence="5 11"/>
<dbReference type="InterPro" id="IPR012337">
    <property type="entry name" value="RNaseH-like_sf"/>
</dbReference>
<dbReference type="InterPro" id="IPR002156">
    <property type="entry name" value="RNaseH_domain"/>
</dbReference>
<name>A0A1Q2HKV8_9BACT</name>
<keyword evidence="7 11" id="KW-0479">Metal-binding</keyword>
<evidence type="ECO:0000256" key="4">
    <source>
        <dbReference type="ARBA" id="ARBA00011245"/>
    </source>
</evidence>
<feature type="binding site" evidence="11">
    <location>
        <position position="50"/>
    </location>
    <ligand>
        <name>Mg(2+)</name>
        <dbReference type="ChEBI" id="CHEBI:18420"/>
        <label>1</label>
    </ligand>
</feature>
<evidence type="ECO:0000256" key="11">
    <source>
        <dbReference type="HAMAP-Rule" id="MF_00042"/>
    </source>
</evidence>
<dbReference type="OrthoDB" id="7845843at2"/>
<keyword evidence="6 11" id="KW-0540">Nuclease</keyword>
<dbReference type="GO" id="GO:0005737">
    <property type="term" value="C:cytoplasm"/>
    <property type="evidence" value="ECO:0007669"/>
    <property type="project" value="UniProtKB-SubCell"/>
</dbReference>
<keyword evidence="11" id="KW-0963">Cytoplasm</keyword>
<comment type="similarity">
    <text evidence="3 11">Belongs to the RNase H family.</text>
</comment>
<dbReference type="Gene3D" id="3.30.420.10">
    <property type="entry name" value="Ribonuclease H-like superfamily/Ribonuclease H"/>
    <property type="match status" value="1"/>
</dbReference>
<evidence type="ECO:0000256" key="9">
    <source>
        <dbReference type="ARBA" id="ARBA00022801"/>
    </source>
</evidence>
<feature type="binding site" evidence="11">
    <location>
        <position position="72"/>
    </location>
    <ligand>
        <name>Mg(2+)</name>
        <dbReference type="ChEBI" id="CHEBI:18420"/>
        <label>1</label>
    </ligand>
</feature>
<dbReference type="STRING" id="1940790.L21SP3_00005"/>
<dbReference type="InterPro" id="IPR050092">
    <property type="entry name" value="RNase_H"/>
</dbReference>
<dbReference type="AlphaFoldDB" id="A0A1Q2HKV8"/>
<evidence type="ECO:0000256" key="2">
    <source>
        <dbReference type="ARBA" id="ARBA00004065"/>
    </source>
</evidence>
<dbReference type="EMBL" id="CP019633">
    <property type="protein sequence ID" value="AQQ08229.1"/>
    <property type="molecule type" value="Genomic_DNA"/>
</dbReference>
<dbReference type="InterPro" id="IPR022892">
    <property type="entry name" value="RNaseHI"/>
</dbReference>
<keyword evidence="9 11" id="KW-0378">Hydrolase</keyword>
<evidence type="ECO:0000256" key="6">
    <source>
        <dbReference type="ARBA" id="ARBA00022722"/>
    </source>
</evidence>
<evidence type="ECO:0000313" key="13">
    <source>
        <dbReference type="EMBL" id="AQQ08229.1"/>
    </source>
</evidence>
<dbReference type="NCBIfam" id="NF001236">
    <property type="entry name" value="PRK00203.1"/>
    <property type="match status" value="1"/>
</dbReference>
<proteinExistence type="inferred from homology"/>
<dbReference type="RefSeq" id="WP_077538314.1">
    <property type="nucleotide sequence ID" value="NZ_CP019633.1"/>
</dbReference>
<comment type="function">
    <text evidence="2 11">Endonuclease that specifically degrades the RNA of RNA-DNA hybrids.</text>
</comment>
<dbReference type="KEGG" id="pbu:L21SP3_00005"/>
<dbReference type="PANTHER" id="PTHR10642:SF26">
    <property type="entry name" value="RIBONUCLEASE H1"/>
    <property type="match status" value="1"/>
</dbReference>
<dbReference type="GO" id="GO:0000287">
    <property type="term" value="F:magnesium ion binding"/>
    <property type="evidence" value="ECO:0007669"/>
    <property type="project" value="UniProtKB-UniRule"/>
</dbReference>
<evidence type="ECO:0000256" key="1">
    <source>
        <dbReference type="ARBA" id="ARBA00000077"/>
    </source>
</evidence>
<accession>A0A1Q2HKV8</accession>
<feature type="binding site" evidence="11">
    <location>
        <position position="9"/>
    </location>
    <ligand>
        <name>Mg(2+)</name>
        <dbReference type="ChEBI" id="CHEBI:18420"/>
        <label>2</label>
    </ligand>
</feature>
<dbReference type="CDD" id="cd09278">
    <property type="entry name" value="RNase_HI_prokaryote_like"/>
    <property type="match status" value="1"/>
</dbReference>
<evidence type="ECO:0000256" key="10">
    <source>
        <dbReference type="ARBA" id="ARBA00022842"/>
    </source>
</evidence>
<protein>
    <recommendedName>
        <fullName evidence="5 11">Ribonuclease H</fullName>
        <shortName evidence="11">RNase H</shortName>
        <ecNumber evidence="5 11">3.1.26.4</ecNumber>
    </recommendedName>
</protein>
<dbReference type="Pfam" id="PF00075">
    <property type="entry name" value="RNase_H"/>
    <property type="match status" value="1"/>
</dbReference>
<dbReference type="GO" id="GO:0003676">
    <property type="term" value="F:nucleic acid binding"/>
    <property type="evidence" value="ECO:0007669"/>
    <property type="project" value="InterPro"/>
</dbReference>
<dbReference type="HAMAP" id="MF_00042">
    <property type="entry name" value="RNase_H"/>
    <property type="match status" value="1"/>
</dbReference>
<feature type="domain" description="RNase H type-1" evidence="12">
    <location>
        <begin position="1"/>
        <end position="145"/>
    </location>
</feature>
<dbReference type="SUPFAM" id="SSF53098">
    <property type="entry name" value="Ribonuclease H-like"/>
    <property type="match status" value="1"/>
</dbReference>